<evidence type="ECO:0000313" key="1">
    <source>
        <dbReference type="EMBL" id="QLQ30981.1"/>
    </source>
</evidence>
<reference evidence="1" key="1">
    <citation type="submission" date="2020-06" db="EMBL/GenBank/DDBJ databases">
        <title>Analysis procedures for assessing recovery of high quality, complete, closed genomes from Nanopore long read metagenome sequencing.</title>
        <authorList>
            <person name="Bessarab I."/>
            <person name="Arumugam K."/>
            <person name="Haryono M."/>
            <person name="Liu X."/>
            <person name="Roy S."/>
            <person name="Zuniga-Montanez R.E."/>
            <person name="Qiu G."/>
            <person name="Drautz-Moses D.I."/>
            <person name="Law Y.Y."/>
            <person name="Wuertz S."/>
            <person name="Lauro F.M."/>
            <person name="Huson D.H."/>
            <person name="Williams R.B."/>
        </authorList>
    </citation>
    <scope>NUCLEOTIDE SEQUENCE [LARGE SCALE GENOMIC DNA]</scope>
    <source>
        <strain evidence="1">SSD2</strain>
    </source>
</reference>
<accession>A0A7L6API2</accession>
<evidence type="ECO:0000313" key="2">
    <source>
        <dbReference type="Proteomes" id="UP000510621"/>
    </source>
</evidence>
<proteinExistence type="predicted"/>
<gene>
    <name evidence="1" type="ORF">HZT40_04435</name>
</gene>
<organism evidence="1 2">
    <name type="scientific">Candidatus Thiothrix singaporensis</name>
    <dbReference type="NCBI Taxonomy" id="2799669"/>
    <lineage>
        <taxon>Bacteria</taxon>
        <taxon>Pseudomonadati</taxon>
        <taxon>Pseudomonadota</taxon>
        <taxon>Gammaproteobacteria</taxon>
        <taxon>Thiotrichales</taxon>
        <taxon>Thiotrichaceae</taxon>
        <taxon>Thiothrix</taxon>
    </lineage>
</organism>
<dbReference type="KEGG" id="this:HZT40_04435"/>
<dbReference type="Proteomes" id="UP000510621">
    <property type="component" value="Chromosome"/>
</dbReference>
<dbReference type="EMBL" id="CP059265">
    <property type="protein sequence ID" value="QLQ30981.1"/>
    <property type="molecule type" value="Genomic_DNA"/>
</dbReference>
<dbReference type="AlphaFoldDB" id="A0A7L6API2"/>
<sequence length="62" mass="6733">MFKVAINNTFDNGVCAPDRETALIDAASVGIAITTNITTDMPVTILRNIFATIFYILLNSIL</sequence>
<keyword evidence="2" id="KW-1185">Reference proteome</keyword>
<name>A0A7L6API2_9GAMM</name>
<protein>
    <submittedName>
        <fullName evidence="1">Uncharacterized protein</fullName>
    </submittedName>
</protein>